<keyword evidence="6" id="KW-1185">Reference proteome</keyword>
<dbReference type="Proteomes" id="UP000310158">
    <property type="component" value="Unassembled WGS sequence"/>
</dbReference>
<dbReference type="OrthoDB" id="4703at2759"/>
<feature type="region of interest" description="Disordered" evidence="4">
    <location>
        <begin position="1"/>
        <end position="121"/>
    </location>
</feature>
<dbReference type="AlphaFoldDB" id="A0A4S4M175"/>
<dbReference type="PANTHER" id="PTHR15052">
    <property type="entry name" value="RNA POLYMERASE III TRANSCRIPTION INITIATION FACTOR COMPLEX SUBUNIT"/>
    <property type="match status" value="1"/>
</dbReference>
<dbReference type="InterPro" id="IPR036322">
    <property type="entry name" value="WD40_repeat_dom_sf"/>
</dbReference>
<dbReference type="PANTHER" id="PTHR15052:SF2">
    <property type="entry name" value="GENERAL TRANSCRIPTION FACTOR 3C POLYPEPTIDE 2"/>
    <property type="match status" value="1"/>
</dbReference>
<evidence type="ECO:0000256" key="3">
    <source>
        <dbReference type="ARBA" id="ARBA00023242"/>
    </source>
</evidence>
<dbReference type="GO" id="GO:0005634">
    <property type="term" value="C:nucleus"/>
    <property type="evidence" value="ECO:0007669"/>
    <property type="project" value="UniProtKB-SubCell"/>
</dbReference>
<protein>
    <submittedName>
        <fullName evidence="5">Uncharacterized protein</fullName>
    </submittedName>
</protein>
<feature type="compositionally biased region" description="Acidic residues" evidence="4">
    <location>
        <begin position="49"/>
        <end position="64"/>
    </location>
</feature>
<gene>
    <name evidence="5" type="ORF">EW146_g4149</name>
</gene>
<dbReference type="EMBL" id="SGPL01000155">
    <property type="protein sequence ID" value="THH16490.1"/>
    <property type="molecule type" value="Genomic_DNA"/>
</dbReference>
<dbReference type="SUPFAM" id="SSF50978">
    <property type="entry name" value="WD40 repeat-like"/>
    <property type="match status" value="1"/>
</dbReference>
<evidence type="ECO:0000256" key="1">
    <source>
        <dbReference type="ARBA" id="ARBA00004123"/>
    </source>
</evidence>
<feature type="compositionally biased region" description="Basic and acidic residues" evidence="4">
    <location>
        <begin position="65"/>
        <end position="81"/>
    </location>
</feature>
<feature type="compositionally biased region" description="Low complexity" evidence="4">
    <location>
        <begin position="88"/>
        <end position="108"/>
    </location>
</feature>
<organism evidence="5 6">
    <name type="scientific">Bondarzewia mesenterica</name>
    <dbReference type="NCBI Taxonomy" id="1095465"/>
    <lineage>
        <taxon>Eukaryota</taxon>
        <taxon>Fungi</taxon>
        <taxon>Dikarya</taxon>
        <taxon>Basidiomycota</taxon>
        <taxon>Agaricomycotina</taxon>
        <taxon>Agaricomycetes</taxon>
        <taxon>Russulales</taxon>
        <taxon>Bondarzewiaceae</taxon>
        <taxon>Bondarzewia</taxon>
    </lineage>
</organism>
<dbReference type="InterPro" id="IPR052416">
    <property type="entry name" value="GTF3C_component"/>
</dbReference>
<evidence type="ECO:0000256" key="2">
    <source>
        <dbReference type="ARBA" id="ARBA00023163"/>
    </source>
</evidence>
<sequence>MSRSLRPRKPRPNYVSLFQFEDEDGAGPSAPRPTIDEEGDSGSDFAPPEQEEEEDIPDADDAHEDEDHRPQEPEPTEKEVSVDFSTSTPAPKGKGKAPAKQAKPQATASLAPGLSRPHRQMYSLPMPSVHHRHKAIPIFRRAQRVERLVRSPVLFGPNETTPTNSFTFEPAITDRLNKAWGCNVGPGPLWELLEDRGWYKEAVEVEGEEEREGNRRPIVYRELTVDDGWSFLNSEEATPYLPADASAPDELKPPPPIMCSVGPYGKQTSVEFNTFSAINMSDYIPDSTSHVFHAGGPVWGLDWCPIHPEDRPHCSYKQYLAVGPFPSSTHSPIIGVKASRPSNACIQIWSLSPVQAPKVNGDAPDATKASDAGEMKCEMVLCIDSGPAYELKWCPLPSHDPLSEPKSSPKTRKLGLLAGTFEDGSVSVYAVPYPPDLQQDPSVPLFVKPSESLLRIELEEASCWTIEWANSEVIAMGCTNGAIAVYDIGDALRTGRSSSQRIFPTHYMLVHQSAIRALSWIRAPKYSSSNEPLMTDDPSVIASGGYDGVECLTDIHVINSIPFSPYAGGPVTIDHENIIKSYSASPSMLGRGHTLMEPSGPVWPFLVHKVFQLDYSRATRTYRMLERFLPEETADRSSATARAKKGATLPPSSIGAWPAEVGVVRVVWNVGAGLGAASLLASATASGLCRVDWLKGRWMRDKIPYGEVEGIRMEVDSMDVDGENHDDDDDESS</sequence>
<dbReference type="GO" id="GO:0006383">
    <property type="term" value="P:transcription by RNA polymerase III"/>
    <property type="evidence" value="ECO:0007669"/>
    <property type="project" value="TreeGrafter"/>
</dbReference>
<proteinExistence type="predicted"/>
<evidence type="ECO:0000256" key="4">
    <source>
        <dbReference type="SAM" id="MobiDB-lite"/>
    </source>
</evidence>
<dbReference type="Gene3D" id="2.130.10.10">
    <property type="entry name" value="YVTN repeat-like/Quinoprotein amine dehydrogenase"/>
    <property type="match status" value="1"/>
</dbReference>
<keyword evidence="3" id="KW-0539">Nucleus</keyword>
<keyword evidence="2" id="KW-0804">Transcription</keyword>
<reference evidence="5 6" key="1">
    <citation type="submission" date="2019-02" db="EMBL/GenBank/DDBJ databases">
        <title>Genome sequencing of the rare red list fungi Bondarzewia mesenterica.</title>
        <authorList>
            <person name="Buettner E."/>
            <person name="Kellner H."/>
        </authorList>
    </citation>
    <scope>NUCLEOTIDE SEQUENCE [LARGE SCALE GENOMIC DNA]</scope>
    <source>
        <strain evidence="5 6">DSM 108281</strain>
    </source>
</reference>
<evidence type="ECO:0000313" key="6">
    <source>
        <dbReference type="Proteomes" id="UP000310158"/>
    </source>
</evidence>
<feature type="compositionally biased region" description="Basic residues" evidence="4">
    <location>
        <begin position="1"/>
        <end position="11"/>
    </location>
</feature>
<evidence type="ECO:0000313" key="5">
    <source>
        <dbReference type="EMBL" id="THH16490.1"/>
    </source>
</evidence>
<accession>A0A4S4M175</accession>
<comment type="subcellular location">
    <subcellularLocation>
        <location evidence="1">Nucleus</location>
    </subcellularLocation>
</comment>
<comment type="caution">
    <text evidence="5">The sequence shown here is derived from an EMBL/GenBank/DDBJ whole genome shotgun (WGS) entry which is preliminary data.</text>
</comment>
<dbReference type="InterPro" id="IPR015943">
    <property type="entry name" value="WD40/YVTN_repeat-like_dom_sf"/>
</dbReference>
<name>A0A4S4M175_9AGAM</name>
<dbReference type="GO" id="GO:0000127">
    <property type="term" value="C:transcription factor TFIIIC complex"/>
    <property type="evidence" value="ECO:0007669"/>
    <property type="project" value="TreeGrafter"/>
</dbReference>